<feature type="transmembrane region" description="Helical" evidence="7">
    <location>
        <begin position="215"/>
        <end position="236"/>
    </location>
</feature>
<evidence type="ECO:0000313" key="9">
    <source>
        <dbReference type="EMBL" id="ODV80465.1"/>
    </source>
</evidence>
<feature type="transmembrane region" description="Helical" evidence="7">
    <location>
        <begin position="131"/>
        <end position="149"/>
    </location>
</feature>
<dbReference type="Gene3D" id="1.20.1720.10">
    <property type="entry name" value="Multidrug resistance protein D"/>
    <property type="match status" value="1"/>
</dbReference>
<dbReference type="InterPro" id="IPR036259">
    <property type="entry name" value="MFS_trans_sf"/>
</dbReference>
<feature type="domain" description="Major facilitator superfamily (MFS) profile" evidence="8">
    <location>
        <begin position="65"/>
        <end position="561"/>
    </location>
</feature>
<dbReference type="AlphaFoldDB" id="A0A1E4SLU3"/>
<organism evidence="9 10">
    <name type="scientific">Suhomyces tanzawaensis NRRL Y-17324</name>
    <dbReference type="NCBI Taxonomy" id="984487"/>
    <lineage>
        <taxon>Eukaryota</taxon>
        <taxon>Fungi</taxon>
        <taxon>Dikarya</taxon>
        <taxon>Ascomycota</taxon>
        <taxon>Saccharomycotina</taxon>
        <taxon>Pichiomycetes</taxon>
        <taxon>Debaryomycetaceae</taxon>
        <taxon>Suhomyces</taxon>
    </lineage>
</organism>
<keyword evidence="3 7" id="KW-0812">Transmembrane</keyword>
<dbReference type="PANTHER" id="PTHR23501">
    <property type="entry name" value="MAJOR FACILITATOR SUPERFAMILY"/>
    <property type="match status" value="1"/>
</dbReference>
<feature type="transmembrane region" description="Helical" evidence="7">
    <location>
        <begin position="393"/>
        <end position="409"/>
    </location>
</feature>
<accession>A0A1E4SLU3</accession>
<name>A0A1E4SLU3_9ASCO</name>
<evidence type="ECO:0000256" key="7">
    <source>
        <dbReference type="SAM" id="Phobius"/>
    </source>
</evidence>
<feature type="transmembrane region" description="Helical" evidence="7">
    <location>
        <begin position="538"/>
        <end position="556"/>
    </location>
</feature>
<feature type="transmembrane region" description="Helical" evidence="7">
    <location>
        <begin position="314"/>
        <end position="337"/>
    </location>
</feature>
<dbReference type="PROSITE" id="PS50850">
    <property type="entry name" value="MFS"/>
    <property type="match status" value="1"/>
</dbReference>
<gene>
    <name evidence="9" type="ORF">CANTADRAFT_47686</name>
</gene>
<dbReference type="OrthoDB" id="10021397at2759"/>
<comment type="similarity">
    <text evidence="2">Belongs to the major facilitator superfamily.</text>
</comment>
<dbReference type="Proteomes" id="UP000094285">
    <property type="component" value="Unassembled WGS sequence"/>
</dbReference>
<reference evidence="10" key="1">
    <citation type="submission" date="2016-05" db="EMBL/GenBank/DDBJ databases">
        <title>Comparative genomics of biotechnologically important yeasts.</title>
        <authorList>
            <consortium name="DOE Joint Genome Institute"/>
            <person name="Riley R."/>
            <person name="Haridas S."/>
            <person name="Wolfe K.H."/>
            <person name="Lopes M.R."/>
            <person name="Hittinger C.T."/>
            <person name="Goker M."/>
            <person name="Salamov A."/>
            <person name="Wisecaver J."/>
            <person name="Long T.M."/>
            <person name="Aerts A.L."/>
            <person name="Barry K."/>
            <person name="Choi C."/>
            <person name="Clum A."/>
            <person name="Coughlan A.Y."/>
            <person name="Deshpande S."/>
            <person name="Douglass A.P."/>
            <person name="Hanson S.J."/>
            <person name="Klenk H.-P."/>
            <person name="Labutti K."/>
            <person name="Lapidus A."/>
            <person name="Lindquist E."/>
            <person name="Lipzen A."/>
            <person name="Meier-Kolthoff J.P."/>
            <person name="Ohm R.A."/>
            <person name="Otillar R.P."/>
            <person name="Pangilinan J."/>
            <person name="Peng Y."/>
            <person name="Rokas A."/>
            <person name="Rosa C.A."/>
            <person name="Scheuner C."/>
            <person name="Sibirny A.A."/>
            <person name="Slot J.C."/>
            <person name="Stielow J.B."/>
            <person name="Sun H."/>
            <person name="Kurtzman C.P."/>
            <person name="Blackwell M."/>
            <person name="Grigoriev I.V."/>
            <person name="Jeffries T.W."/>
        </authorList>
    </citation>
    <scope>NUCLEOTIDE SEQUENCE [LARGE SCALE GENOMIC DNA]</scope>
    <source>
        <strain evidence="10">NRRL Y-17324</strain>
    </source>
</reference>
<feature type="transmembrane region" description="Helical" evidence="7">
    <location>
        <begin position="187"/>
        <end position="209"/>
    </location>
</feature>
<dbReference type="PANTHER" id="PTHR23501:SF198">
    <property type="entry name" value="AZOLE RESISTANCE PROTEIN 1-RELATED"/>
    <property type="match status" value="1"/>
</dbReference>
<feature type="transmembrane region" description="Helical" evidence="7">
    <location>
        <begin position="256"/>
        <end position="275"/>
    </location>
</feature>
<feature type="compositionally biased region" description="Polar residues" evidence="6">
    <location>
        <begin position="1"/>
        <end position="11"/>
    </location>
</feature>
<dbReference type="Gene3D" id="1.20.1250.20">
    <property type="entry name" value="MFS general substrate transporter like domains"/>
    <property type="match status" value="1"/>
</dbReference>
<evidence type="ECO:0000256" key="6">
    <source>
        <dbReference type="SAM" id="MobiDB-lite"/>
    </source>
</evidence>
<dbReference type="GeneID" id="30983627"/>
<evidence type="ECO:0000259" key="8">
    <source>
        <dbReference type="PROSITE" id="PS50850"/>
    </source>
</evidence>
<protein>
    <submittedName>
        <fullName evidence="9">MDR transporter</fullName>
    </submittedName>
</protein>
<dbReference type="STRING" id="984487.A0A1E4SLU3"/>
<evidence type="ECO:0000256" key="4">
    <source>
        <dbReference type="ARBA" id="ARBA00022989"/>
    </source>
</evidence>
<feature type="region of interest" description="Disordered" evidence="6">
    <location>
        <begin position="1"/>
        <end position="31"/>
    </location>
</feature>
<dbReference type="InterPro" id="IPR020846">
    <property type="entry name" value="MFS_dom"/>
</dbReference>
<dbReference type="InterPro" id="IPR011701">
    <property type="entry name" value="MFS"/>
</dbReference>
<dbReference type="SUPFAM" id="SSF103473">
    <property type="entry name" value="MFS general substrate transporter"/>
    <property type="match status" value="1"/>
</dbReference>
<evidence type="ECO:0000256" key="2">
    <source>
        <dbReference type="ARBA" id="ARBA00008335"/>
    </source>
</evidence>
<dbReference type="GO" id="GO:0005886">
    <property type="term" value="C:plasma membrane"/>
    <property type="evidence" value="ECO:0007669"/>
    <property type="project" value="TreeGrafter"/>
</dbReference>
<evidence type="ECO:0000313" key="10">
    <source>
        <dbReference type="Proteomes" id="UP000094285"/>
    </source>
</evidence>
<feature type="transmembrane region" description="Helical" evidence="7">
    <location>
        <begin position="62"/>
        <end position="90"/>
    </location>
</feature>
<dbReference type="CDD" id="cd17502">
    <property type="entry name" value="MFS_Azr1_MDR_like"/>
    <property type="match status" value="1"/>
</dbReference>
<feature type="transmembrane region" description="Helical" evidence="7">
    <location>
        <begin position="102"/>
        <end position="119"/>
    </location>
</feature>
<feature type="transmembrane region" description="Helical" evidence="7">
    <location>
        <begin position="452"/>
        <end position="478"/>
    </location>
</feature>
<keyword evidence="10" id="KW-1185">Reference proteome</keyword>
<evidence type="ECO:0000256" key="1">
    <source>
        <dbReference type="ARBA" id="ARBA00004141"/>
    </source>
</evidence>
<dbReference type="GO" id="GO:0022857">
    <property type="term" value="F:transmembrane transporter activity"/>
    <property type="evidence" value="ECO:0007669"/>
    <property type="project" value="InterPro"/>
</dbReference>
<keyword evidence="5 7" id="KW-0472">Membrane</keyword>
<dbReference type="Pfam" id="PF07690">
    <property type="entry name" value="MFS_1"/>
    <property type="match status" value="1"/>
</dbReference>
<dbReference type="EMBL" id="KV453910">
    <property type="protein sequence ID" value="ODV80465.1"/>
    <property type="molecule type" value="Genomic_DNA"/>
</dbReference>
<proteinExistence type="inferred from homology"/>
<dbReference type="InterPro" id="IPR005829">
    <property type="entry name" value="Sugar_transporter_CS"/>
</dbReference>
<evidence type="ECO:0000256" key="3">
    <source>
        <dbReference type="ARBA" id="ARBA00022692"/>
    </source>
</evidence>
<keyword evidence="4 7" id="KW-1133">Transmembrane helix</keyword>
<dbReference type="RefSeq" id="XP_020065587.1">
    <property type="nucleotide sequence ID" value="XM_020209491.1"/>
</dbReference>
<sequence>MDQTSDSNVELKSTKEEPQIHVLPIDDSQDSVSAAESSGKYYESNAGDGTKATEHFITGPRLYFTLLSCVLAVFLTALDVTIVVTIFSTVGNKFNGFEKIDWLTSAYMLGVSVLCPTYGKLSIVLGRKWTLVGGIIAFEAGSLISAVAQSMNMLIGGRVIQGVGAGCVQALTQIIMTEAVPISIRSYSLSLMALTYSIATVLGPFIGGAFTSDVTWRWCFFINIPLGCVALVMLLITYRPPPPTGKVWEKLKTIDVICSILLIAGVVLILLGATFGGNEFAWKSAAVICCFLLGGICLVAFVIYNFFVSKNPLFASYIFTIPQIISVSTSGFFNYAFFLTDMTYLTVYFQVILGHSAFQSGVDLLPLIVSASISAVANGILIKKTRFVKPNHIFSGVMGVIGSALLTLIKRDTKTSTRIGYLIATGISTGFQLQSALMSCQINAPKEKTGSLIMVTTWVTFTRFLGGAVGVIFATVIFETSSRNAVSRIVRNAPEAVKQQFATEQILKVLNSPKLIKSFPQEIQNQIFDSLMDGLQNTFYFGVACACVALVTSIFGTNRRIPKDEDVVKSEEDLKHH</sequence>
<evidence type="ECO:0000256" key="5">
    <source>
        <dbReference type="ARBA" id="ARBA00023136"/>
    </source>
</evidence>
<feature type="transmembrane region" description="Helical" evidence="7">
    <location>
        <begin position="281"/>
        <end position="307"/>
    </location>
</feature>
<comment type="subcellular location">
    <subcellularLocation>
        <location evidence="1">Membrane</location>
        <topology evidence="1">Multi-pass membrane protein</topology>
    </subcellularLocation>
</comment>
<feature type="transmembrane region" description="Helical" evidence="7">
    <location>
        <begin position="357"/>
        <end position="381"/>
    </location>
</feature>
<dbReference type="PROSITE" id="PS00217">
    <property type="entry name" value="SUGAR_TRANSPORT_2"/>
    <property type="match status" value="1"/>
</dbReference>